<evidence type="ECO:0000256" key="1">
    <source>
        <dbReference type="ARBA" id="ARBA00004383"/>
    </source>
</evidence>
<comment type="caution">
    <text evidence="11">The sequence shown here is derived from an EMBL/GenBank/DDBJ whole genome shotgun (WGS) entry which is preliminary data.</text>
</comment>
<comment type="similarity">
    <text evidence="2">Belongs to the TonB family.</text>
</comment>
<keyword evidence="7" id="KW-0653">Protein transport</keyword>
<keyword evidence="9" id="KW-0472">Membrane</keyword>
<keyword evidence="3" id="KW-0813">Transport</keyword>
<keyword evidence="8" id="KW-1133">Transmembrane helix</keyword>
<dbReference type="PANTHER" id="PTHR33446">
    <property type="entry name" value="PROTEIN TONB-RELATED"/>
    <property type="match status" value="1"/>
</dbReference>
<dbReference type="GO" id="GO:0031992">
    <property type="term" value="F:energy transducer activity"/>
    <property type="evidence" value="ECO:0007669"/>
    <property type="project" value="TreeGrafter"/>
</dbReference>
<dbReference type="Gene3D" id="3.30.1150.10">
    <property type="match status" value="1"/>
</dbReference>
<dbReference type="AlphaFoldDB" id="A0A840E2R1"/>
<evidence type="ECO:0000256" key="8">
    <source>
        <dbReference type="ARBA" id="ARBA00022989"/>
    </source>
</evidence>
<gene>
    <name evidence="11" type="ORF">GGR08_000337</name>
</gene>
<evidence type="ECO:0000256" key="2">
    <source>
        <dbReference type="ARBA" id="ARBA00006555"/>
    </source>
</evidence>
<evidence type="ECO:0000256" key="5">
    <source>
        <dbReference type="ARBA" id="ARBA00022519"/>
    </source>
</evidence>
<dbReference type="NCBIfam" id="TIGR01352">
    <property type="entry name" value="tonB_Cterm"/>
    <property type="match status" value="1"/>
</dbReference>
<dbReference type="GO" id="GO:0055085">
    <property type="term" value="P:transmembrane transport"/>
    <property type="evidence" value="ECO:0007669"/>
    <property type="project" value="InterPro"/>
</dbReference>
<keyword evidence="6" id="KW-0812">Transmembrane</keyword>
<dbReference type="PANTHER" id="PTHR33446:SF2">
    <property type="entry name" value="PROTEIN TONB"/>
    <property type="match status" value="1"/>
</dbReference>
<dbReference type="Proteomes" id="UP000585970">
    <property type="component" value="Unassembled WGS sequence"/>
</dbReference>
<dbReference type="EMBL" id="JACIFE010000002">
    <property type="protein sequence ID" value="MBB4076049.1"/>
    <property type="molecule type" value="Genomic_DNA"/>
</dbReference>
<dbReference type="SUPFAM" id="SSF74653">
    <property type="entry name" value="TolA/TonB C-terminal domain"/>
    <property type="match status" value="1"/>
</dbReference>
<dbReference type="PROSITE" id="PS52015">
    <property type="entry name" value="TONB_CTD"/>
    <property type="match status" value="1"/>
</dbReference>
<evidence type="ECO:0000259" key="10">
    <source>
        <dbReference type="PROSITE" id="PS52015"/>
    </source>
</evidence>
<sequence length="267" mass="29808">MGFANTRRLLILWIGAFIGALFLHIALGIQFYFQNSGVSNGGLSSTVMLPLAQEALYLDVGMDSSNQDCDPDLANVSTEAELLQPDFAEQEPEILETVDEVQPEEHQHTEESFHTVEKDDFTEETLEEALPQKLEDKFFEKKIIPIPKAIVKLPSVKVVRSSAAKQGLRTAALEDMLLMEWLAKVQSQLERQKNYVVGQRTSWTKGTVKLEFRVHKQGSIFSSRVVASAGDPELDRLAMVALQRIGSFPPPPPSKVNKIIRVSLIFS</sequence>
<dbReference type="InterPro" id="IPR006260">
    <property type="entry name" value="TonB/TolA_C"/>
</dbReference>
<keyword evidence="12" id="KW-1185">Reference proteome</keyword>
<dbReference type="RefSeq" id="WP_183193665.1">
    <property type="nucleotide sequence ID" value="NZ_JACIFE010000002.1"/>
</dbReference>
<reference evidence="11 12" key="1">
    <citation type="submission" date="2020-08" db="EMBL/GenBank/DDBJ databases">
        <title>Genomic Encyclopedia of Type Strains, Phase IV (KMG-IV): sequencing the most valuable type-strain genomes for metagenomic binning, comparative biology and taxonomic classification.</title>
        <authorList>
            <person name="Goeker M."/>
        </authorList>
    </citation>
    <scope>NUCLEOTIDE SEQUENCE [LARGE SCALE GENOMIC DNA]</scope>
    <source>
        <strain evidence="11 12">DSM 100694</strain>
    </source>
</reference>
<dbReference type="InterPro" id="IPR037682">
    <property type="entry name" value="TonB_C"/>
</dbReference>
<keyword evidence="5" id="KW-0997">Cell inner membrane</keyword>
<evidence type="ECO:0000256" key="6">
    <source>
        <dbReference type="ARBA" id="ARBA00022692"/>
    </source>
</evidence>
<dbReference type="Pfam" id="PF13103">
    <property type="entry name" value="TonB_2"/>
    <property type="match status" value="1"/>
</dbReference>
<organism evidence="11 12">
    <name type="scientific">Bartonella fuyuanensis</name>
    <dbReference type="NCBI Taxonomy" id="1460968"/>
    <lineage>
        <taxon>Bacteria</taxon>
        <taxon>Pseudomonadati</taxon>
        <taxon>Pseudomonadota</taxon>
        <taxon>Alphaproteobacteria</taxon>
        <taxon>Hyphomicrobiales</taxon>
        <taxon>Bartonellaceae</taxon>
        <taxon>Bartonella</taxon>
    </lineage>
</organism>
<evidence type="ECO:0000256" key="7">
    <source>
        <dbReference type="ARBA" id="ARBA00022927"/>
    </source>
</evidence>
<comment type="subcellular location">
    <subcellularLocation>
        <location evidence="1">Cell inner membrane</location>
        <topology evidence="1">Single-pass membrane protein</topology>
        <orientation evidence="1">Periplasmic side</orientation>
    </subcellularLocation>
</comment>
<evidence type="ECO:0000256" key="4">
    <source>
        <dbReference type="ARBA" id="ARBA00022475"/>
    </source>
</evidence>
<proteinExistence type="inferred from homology"/>
<name>A0A840E2R1_9HYPH</name>
<feature type="domain" description="TonB C-terminal" evidence="10">
    <location>
        <begin position="180"/>
        <end position="267"/>
    </location>
</feature>
<keyword evidence="4" id="KW-1003">Cell membrane</keyword>
<dbReference type="InterPro" id="IPR051045">
    <property type="entry name" value="TonB-dependent_transducer"/>
</dbReference>
<protein>
    <submittedName>
        <fullName evidence="11">Protein TonB</fullName>
    </submittedName>
</protein>
<dbReference type="GO" id="GO:0098797">
    <property type="term" value="C:plasma membrane protein complex"/>
    <property type="evidence" value="ECO:0007669"/>
    <property type="project" value="TreeGrafter"/>
</dbReference>
<accession>A0A840E2R1</accession>
<evidence type="ECO:0000256" key="9">
    <source>
        <dbReference type="ARBA" id="ARBA00023136"/>
    </source>
</evidence>
<evidence type="ECO:0000256" key="3">
    <source>
        <dbReference type="ARBA" id="ARBA00022448"/>
    </source>
</evidence>
<evidence type="ECO:0000313" key="11">
    <source>
        <dbReference type="EMBL" id="MBB4076049.1"/>
    </source>
</evidence>
<dbReference type="GO" id="GO:0015031">
    <property type="term" value="P:protein transport"/>
    <property type="evidence" value="ECO:0007669"/>
    <property type="project" value="UniProtKB-KW"/>
</dbReference>
<evidence type="ECO:0000313" key="12">
    <source>
        <dbReference type="Proteomes" id="UP000585970"/>
    </source>
</evidence>